<evidence type="ECO:0000256" key="9">
    <source>
        <dbReference type="RuleBase" id="RU000644"/>
    </source>
</evidence>
<dbReference type="FunFam" id="3.40.50.300:FF:000019">
    <property type="entry name" value="Translation initiation factor IF-2"/>
    <property type="match status" value="1"/>
</dbReference>
<dbReference type="GO" id="GO:0005829">
    <property type="term" value="C:cytosol"/>
    <property type="evidence" value="ECO:0007669"/>
    <property type="project" value="TreeGrafter"/>
</dbReference>
<dbReference type="HAMAP" id="MF_00100_B">
    <property type="entry name" value="IF_2_B"/>
    <property type="match status" value="1"/>
</dbReference>
<feature type="compositionally biased region" description="Pro residues" evidence="10">
    <location>
        <begin position="63"/>
        <end position="79"/>
    </location>
</feature>
<dbReference type="InterPro" id="IPR053905">
    <property type="entry name" value="EF-G-like_DII"/>
</dbReference>
<dbReference type="PRINTS" id="PR00315">
    <property type="entry name" value="ELONGATNFCT"/>
</dbReference>
<feature type="compositionally biased region" description="Gly residues" evidence="10">
    <location>
        <begin position="283"/>
        <end position="383"/>
    </location>
</feature>
<dbReference type="AlphaFoldDB" id="A0A1R0L3N1"/>
<dbReference type="FunFam" id="2.40.30.10:FF:000007">
    <property type="entry name" value="Translation initiation factor IF-2"/>
    <property type="match status" value="1"/>
</dbReference>
<dbReference type="SUPFAM" id="SSF50447">
    <property type="entry name" value="Translation proteins"/>
    <property type="match status" value="2"/>
</dbReference>
<sequence length="1015" mass="104356">MPGKARVHELAKELGITSKEVLAKLKEQGEFVKSASSTVEAPVARRLRDAYPSKDGKKKSVPTPGPRPSPAPPAKPAAPAPAAKQAQPAPAAKTEAPAAPAASAPAASASSAPAQQPSRPSTPGVRPGPRPGPRPPAPKEEVAPAAKAAPAAEPKQSETKEAPAAPATPPASSTPSQGSVVPPKPQGPKPGGPKPGPRTPRVGNNPFGVGSGSPAQRPSGPRPGGGQQGGDNRPPRPGGGQGGDRPAPRPGGGAPGGNRPNPGNMPPRPNPGMMPGRPARPAGGPGGGRGGPGGGARGGPGGGARGGPGGGGGGFRGGPGGGSGGGGGGFRPGGGGGGGFRPGGGGPGGGGGAPAGGGGFRGGGGRGGPGGRGGTAGAFGRPGGPARKGRKSKRQKRMEYMDNMQAPSVGGVRLPKGSGETIRLPRGASLTDFAEKIDANPASLVQVLFHLGEMVTATQSVSDDILELLGGEMNYVVQVVSPEEEDRELLETFDITYGEDAGEEEDLQVRPPVVTIMGHVDHGKTRLLDTIRKSKVREGEAGGITQHIGAYQIETELEGSPRLVTFIDTPGHEAFTAMRARGANATDIAVIVVAADDGVMPQTVEAINHAQAAKAPIVVAINKIDKEGANPDKIRQQLTEYNLVAEEYGGDTMFVEISARENINIDGLLEAILLTADAALDLRANPNMEAQGVAIEAHLDRGRGPVATVLVQRGTLRVGDSVVAGDAYGRVRKMVDEHNVNITEATPSRPVQVIGFTSVPGAGDTFLVVDEDRVARQIAERRSARTRNALNASRRKRVSLEDLDEALKETSTLNLIIKGDNSGTVEALEASLMQLDVGEEEVELNVVHRGVGGVTESDIDLATASNAIVLGFNVRAQGKATERATREGVDVRYYTVIYQAIDEIEAALKGMLKPIFEEVELGKAEIRGIFKSSKVGTIAGCMVISGEIRRNAKGRLLRDGNVIVENLPINSLKREKDDVTEVREGFECGLTLGNYSDLKLGDVIETYEQREKPRA</sequence>
<evidence type="ECO:0000256" key="3">
    <source>
        <dbReference type="ARBA" id="ARBA00022540"/>
    </source>
</evidence>
<evidence type="ECO:0000256" key="10">
    <source>
        <dbReference type="SAM" id="MobiDB-lite"/>
    </source>
</evidence>
<evidence type="ECO:0000256" key="7">
    <source>
        <dbReference type="ARBA" id="ARBA00025162"/>
    </source>
</evidence>
<feature type="binding site" evidence="8">
    <location>
        <begin position="568"/>
        <end position="572"/>
    </location>
    <ligand>
        <name>GTP</name>
        <dbReference type="ChEBI" id="CHEBI:37565"/>
    </ligand>
</feature>
<dbReference type="PROSITE" id="PS01176">
    <property type="entry name" value="IF2"/>
    <property type="match status" value="1"/>
</dbReference>
<keyword evidence="13" id="KW-1185">Reference proteome</keyword>
<dbReference type="NCBIfam" id="TIGR00231">
    <property type="entry name" value="small_GTP"/>
    <property type="match status" value="1"/>
</dbReference>
<feature type="compositionally biased region" description="Low complexity" evidence="10">
    <location>
        <begin position="273"/>
        <end position="282"/>
    </location>
</feature>
<reference evidence="12 13" key="1">
    <citation type="submission" date="2016-01" db="EMBL/GenBank/DDBJ databases">
        <title>Amycolatopsis coloradensis genome sequencing and assembly.</title>
        <authorList>
            <person name="Mayilraj S."/>
        </authorList>
    </citation>
    <scope>NUCLEOTIDE SEQUENCE [LARGE SCALE GENOMIC DNA]</scope>
    <source>
        <strain evidence="12 13">DSM 44225</strain>
    </source>
</reference>
<keyword evidence="4 8" id="KW-0547">Nucleotide-binding</keyword>
<keyword evidence="3 8" id="KW-0396">Initiation factor</keyword>
<feature type="compositionally biased region" description="Low complexity" evidence="10">
    <location>
        <begin position="143"/>
        <end position="154"/>
    </location>
</feature>
<comment type="caution">
    <text evidence="12">The sequence shown here is derived from an EMBL/GenBank/DDBJ whole genome shotgun (WGS) entry which is preliminary data.</text>
</comment>
<dbReference type="SUPFAM" id="SSF52540">
    <property type="entry name" value="P-loop containing nucleoside triphosphate hydrolases"/>
    <property type="match status" value="1"/>
</dbReference>
<dbReference type="FunFam" id="2.40.30.10:FF:000008">
    <property type="entry name" value="Translation initiation factor IF-2"/>
    <property type="match status" value="1"/>
</dbReference>
<dbReference type="InterPro" id="IPR015760">
    <property type="entry name" value="TIF_IF2"/>
</dbReference>
<evidence type="ECO:0000256" key="6">
    <source>
        <dbReference type="ARBA" id="ARBA00023134"/>
    </source>
</evidence>
<dbReference type="NCBIfam" id="TIGR00487">
    <property type="entry name" value="IF-2"/>
    <property type="match status" value="1"/>
</dbReference>
<dbReference type="InterPro" id="IPR023115">
    <property type="entry name" value="TIF_IF2_dom3"/>
</dbReference>
<dbReference type="SUPFAM" id="SSF52156">
    <property type="entry name" value="Initiation factor IF2/eIF5b, domain 3"/>
    <property type="match status" value="1"/>
</dbReference>
<keyword evidence="6 8" id="KW-0342">GTP-binding</keyword>
<dbReference type="InterPro" id="IPR005225">
    <property type="entry name" value="Small_GTP-bd"/>
</dbReference>
<evidence type="ECO:0000256" key="8">
    <source>
        <dbReference type="HAMAP-Rule" id="MF_00100"/>
    </source>
</evidence>
<dbReference type="GO" id="GO:0005525">
    <property type="term" value="F:GTP binding"/>
    <property type="evidence" value="ECO:0007669"/>
    <property type="project" value="UniProtKB-KW"/>
</dbReference>
<comment type="function">
    <text evidence="7 8 9">One of the essential components for the initiation of protein synthesis. Protects formylmethionyl-tRNA from spontaneous hydrolysis and promotes its binding to the 30S ribosomal subunits. Also involved in the hydrolysis of GTP during the formation of the 70S ribosomal complex.</text>
</comment>
<dbReference type="RefSeq" id="WP_076154938.1">
    <property type="nucleotide sequence ID" value="NZ_JBEZVB010000083.1"/>
</dbReference>
<dbReference type="STRING" id="76021.BS329_01360"/>
<dbReference type="Gene3D" id="3.40.50.10050">
    <property type="entry name" value="Translation initiation factor IF- 2, domain 3"/>
    <property type="match status" value="1"/>
</dbReference>
<evidence type="ECO:0000256" key="4">
    <source>
        <dbReference type="ARBA" id="ARBA00022741"/>
    </source>
</evidence>
<dbReference type="Pfam" id="PF04760">
    <property type="entry name" value="IF2_N"/>
    <property type="match status" value="2"/>
</dbReference>
<evidence type="ECO:0000256" key="5">
    <source>
        <dbReference type="ARBA" id="ARBA00022917"/>
    </source>
</evidence>
<feature type="compositionally biased region" description="Pro residues" evidence="10">
    <location>
        <begin position="182"/>
        <end position="198"/>
    </location>
</feature>
<dbReference type="Gene3D" id="2.40.30.10">
    <property type="entry name" value="Translation factors"/>
    <property type="match status" value="2"/>
</dbReference>
<dbReference type="InterPro" id="IPR036925">
    <property type="entry name" value="TIF_IF2_dom3_sf"/>
</dbReference>
<evidence type="ECO:0000259" key="11">
    <source>
        <dbReference type="PROSITE" id="PS51722"/>
    </source>
</evidence>
<evidence type="ECO:0000256" key="2">
    <source>
        <dbReference type="ARBA" id="ARBA00020675"/>
    </source>
</evidence>
<evidence type="ECO:0000256" key="1">
    <source>
        <dbReference type="ARBA" id="ARBA00007733"/>
    </source>
</evidence>
<feature type="domain" description="Tr-type G" evidence="11">
    <location>
        <begin position="509"/>
        <end position="680"/>
    </location>
</feature>
<dbReference type="FunFam" id="3.40.50.10050:FF:000001">
    <property type="entry name" value="Translation initiation factor IF-2"/>
    <property type="match status" value="1"/>
</dbReference>
<proteinExistence type="inferred from homology"/>
<feature type="compositionally biased region" description="Pro residues" evidence="10">
    <location>
        <begin position="263"/>
        <end position="272"/>
    </location>
</feature>
<dbReference type="Pfam" id="PF00009">
    <property type="entry name" value="GTP_EFTU"/>
    <property type="match status" value="1"/>
</dbReference>
<dbReference type="InterPro" id="IPR000178">
    <property type="entry name" value="TF_IF2_bacterial-like"/>
</dbReference>
<dbReference type="InterPro" id="IPR006847">
    <property type="entry name" value="IF2_N"/>
</dbReference>
<dbReference type="PROSITE" id="PS51722">
    <property type="entry name" value="G_TR_2"/>
    <property type="match status" value="1"/>
</dbReference>
<protein>
    <recommendedName>
        <fullName evidence="2 8">Translation initiation factor IF-2</fullName>
    </recommendedName>
</protein>
<feature type="compositionally biased region" description="Low complexity" evidence="10">
    <location>
        <begin position="80"/>
        <end position="125"/>
    </location>
</feature>
<feature type="compositionally biased region" description="Low complexity" evidence="10">
    <location>
        <begin position="162"/>
        <end position="176"/>
    </location>
</feature>
<feature type="region of interest" description="Disordered" evidence="10">
    <location>
        <begin position="30"/>
        <end position="396"/>
    </location>
</feature>
<organism evidence="12 13">
    <name type="scientific">Amycolatopsis coloradensis</name>
    <dbReference type="NCBI Taxonomy" id="76021"/>
    <lineage>
        <taxon>Bacteria</taxon>
        <taxon>Bacillati</taxon>
        <taxon>Actinomycetota</taxon>
        <taxon>Actinomycetes</taxon>
        <taxon>Pseudonocardiales</taxon>
        <taxon>Pseudonocardiaceae</taxon>
        <taxon>Amycolatopsis</taxon>
    </lineage>
</organism>
<accession>A0A1R0L3N1</accession>
<dbReference type="EMBL" id="MQUQ01000001">
    <property type="protein sequence ID" value="OLZ57350.1"/>
    <property type="molecule type" value="Genomic_DNA"/>
</dbReference>
<dbReference type="PANTHER" id="PTHR43381">
    <property type="entry name" value="TRANSLATION INITIATION FACTOR IF-2-RELATED"/>
    <property type="match status" value="1"/>
</dbReference>
<dbReference type="InterPro" id="IPR009000">
    <property type="entry name" value="Transl_B-barrel_sf"/>
</dbReference>
<comment type="similarity">
    <text evidence="1 8 9">Belongs to the TRAFAC class translation factor GTPase superfamily. Classic translation factor GTPase family. IF-2 subfamily.</text>
</comment>
<keyword evidence="5 8" id="KW-0648">Protein biosynthesis</keyword>
<comment type="subcellular location">
    <subcellularLocation>
        <location evidence="8">Cytoplasm</location>
    </subcellularLocation>
</comment>
<dbReference type="InterPro" id="IPR027417">
    <property type="entry name" value="P-loop_NTPase"/>
</dbReference>
<comment type="caution">
    <text evidence="8">Lacks conserved residue(s) required for the propagation of feature annotation.</text>
</comment>
<dbReference type="GO" id="GO:0003743">
    <property type="term" value="F:translation initiation factor activity"/>
    <property type="evidence" value="ECO:0007669"/>
    <property type="project" value="UniProtKB-UniRule"/>
</dbReference>
<feature type="compositionally biased region" description="Pro residues" evidence="10">
    <location>
        <begin position="126"/>
        <end position="136"/>
    </location>
</feature>
<dbReference type="Proteomes" id="UP000187486">
    <property type="component" value="Unassembled WGS sequence"/>
</dbReference>
<gene>
    <name evidence="8" type="primary">infB</name>
    <name evidence="12" type="ORF">BS329_01360</name>
</gene>
<dbReference type="PANTHER" id="PTHR43381:SF5">
    <property type="entry name" value="TR-TYPE G DOMAIN-CONTAINING PROTEIN"/>
    <property type="match status" value="1"/>
</dbReference>
<dbReference type="CDD" id="cd03692">
    <property type="entry name" value="mtIF2_IVc"/>
    <property type="match status" value="1"/>
</dbReference>
<dbReference type="InterPro" id="IPR044145">
    <property type="entry name" value="IF2_II"/>
</dbReference>
<dbReference type="Gene3D" id="3.40.50.300">
    <property type="entry name" value="P-loop containing nucleotide triphosphate hydrolases"/>
    <property type="match status" value="1"/>
</dbReference>
<feature type="binding site" evidence="8">
    <location>
        <begin position="518"/>
        <end position="525"/>
    </location>
    <ligand>
        <name>GTP</name>
        <dbReference type="ChEBI" id="CHEBI:37565"/>
    </ligand>
</feature>
<dbReference type="Pfam" id="PF22042">
    <property type="entry name" value="EF-G_D2"/>
    <property type="match status" value="1"/>
</dbReference>
<name>A0A1R0L3N1_9PSEU</name>
<dbReference type="Gene3D" id="1.10.10.2480">
    <property type="match status" value="1"/>
</dbReference>
<dbReference type="Pfam" id="PF11987">
    <property type="entry name" value="IF-2"/>
    <property type="match status" value="1"/>
</dbReference>
<evidence type="ECO:0000313" key="13">
    <source>
        <dbReference type="Proteomes" id="UP000187486"/>
    </source>
</evidence>
<dbReference type="CDD" id="cd01887">
    <property type="entry name" value="IF2_eIF5B"/>
    <property type="match status" value="1"/>
</dbReference>
<dbReference type="OrthoDB" id="9811804at2"/>
<feature type="compositionally biased region" description="Basic residues" evidence="10">
    <location>
        <begin position="387"/>
        <end position="396"/>
    </location>
</feature>
<feature type="binding site" evidence="8">
    <location>
        <begin position="622"/>
        <end position="625"/>
    </location>
    <ligand>
        <name>GTP</name>
        <dbReference type="ChEBI" id="CHEBI:37565"/>
    </ligand>
</feature>
<feature type="compositionally biased region" description="Basic and acidic residues" evidence="10">
    <location>
        <begin position="46"/>
        <end position="55"/>
    </location>
</feature>
<dbReference type="CDD" id="cd03702">
    <property type="entry name" value="IF2_mtIF2_II"/>
    <property type="match status" value="1"/>
</dbReference>
<dbReference type="InterPro" id="IPR000795">
    <property type="entry name" value="T_Tr_GTP-bd_dom"/>
</dbReference>
<keyword evidence="8" id="KW-0963">Cytoplasm</keyword>
<evidence type="ECO:0000313" key="12">
    <source>
        <dbReference type="EMBL" id="OLZ57350.1"/>
    </source>
</evidence>
<dbReference type="GO" id="GO:0003924">
    <property type="term" value="F:GTPase activity"/>
    <property type="evidence" value="ECO:0007669"/>
    <property type="project" value="UniProtKB-UniRule"/>
</dbReference>